<evidence type="ECO:0000313" key="3">
    <source>
        <dbReference type="EMBL" id="TMQ68787.1"/>
    </source>
</evidence>
<organism evidence="3 4">
    <name type="scientific">Eiseniibacteriota bacterium</name>
    <dbReference type="NCBI Taxonomy" id="2212470"/>
    <lineage>
        <taxon>Bacteria</taxon>
        <taxon>Candidatus Eiseniibacteriota</taxon>
    </lineage>
</organism>
<dbReference type="PROSITE" id="PS50198">
    <property type="entry name" value="PPIC_PPIASE_2"/>
    <property type="match status" value="2"/>
</dbReference>
<keyword evidence="1" id="KW-0697">Rotamase</keyword>
<dbReference type="SUPFAM" id="SSF54534">
    <property type="entry name" value="FKBP-like"/>
    <property type="match status" value="1"/>
</dbReference>
<evidence type="ECO:0000259" key="2">
    <source>
        <dbReference type="PROSITE" id="PS50198"/>
    </source>
</evidence>
<feature type="domain" description="PpiC" evidence="2">
    <location>
        <begin position="62"/>
        <end position="152"/>
    </location>
</feature>
<dbReference type="PANTHER" id="PTHR47245">
    <property type="entry name" value="PEPTIDYLPROLYL ISOMERASE"/>
    <property type="match status" value="1"/>
</dbReference>
<dbReference type="InterPro" id="IPR000297">
    <property type="entry name" value="PPIase_PpiC"/>
</dbReference>
<gene>
    <name evidence="3" type="ORF">E6K81_16345</name>
</gene>
<dbReference type="GO" id="GO:0003755">
    <property type="term" value="F:peptidyl-prolyl cis-trans isomerase activity"/>
    <property type="evidence" value="ECO:0007669"/>
    <property type="project" value="UniProtKB-KW"/>
</dbReference>
<dbReference type="InterPro" id="IPR050245">
    <property type="entry name" value="PrsA_foldase"/>
</dbReference>
<reference evidence="3 4" key="1">
    <citation type="journal article" date="2019" name="Nat. Microbiol.">
        <title>Mediterranean grassland soil C-N compound turnover is dependent on rainfall and depth, and is mediated by genomically divergent microorganisms.</title>
        <authorList>
            <person name="Diamond S."/>
            <person name="Andeer P.F."/>
            <person name="Li Z."/>
            <person name="Crits-Christoph A."/>
            <person name="Burstein D."/>
            <person name="Anantharaman K."/>
            <person name="Lane K.R."/>
            <person name="Thomas B.C."/>
            <person name="Pan C."/>
            <person name="Northen T.R."/>
            <person name="Banfield J.F."/>
        </authorList>
    </citation>
    <scope>NUCLEOTIDE SEQUENCE [LARGE SCALE GENOMIC DNA]</scope>
    <source>
        <strain evidence="3">WS_11</strain>
    </source>
</reference>
<sequence>MVDRELLLQGAMREGLNETPGFLAYRRQLERETLRATLFQRLVGGPFAVSEAEVQELYRRRAMSTRARLIFASDPPAAHAALHDLARGDSFATVADRYNPAGMVPPGGDIGLTRPGGLLPPLDDLVRTGPLGVVLGPVPGGGEGWFLVRLEERTRQEQPPIETQAPQLAEMIRQAKQRNALLKALDDLRAAHDVAVVHGAAQAVMSRFRLPPGGEPNARVPAPGPDERRQVLATFREGRYTLGDAYDDLASGNGNRPDLAMLPAVQRWLEAQTLDRAAIAEAYRRHIQEEPQFQQGLRDRLDAYLLDGYYQKYVVARVDATPHDLEVAYERYKGALARLVSARVVSVTVRDSAEAATLAEQAAHATDLREATMTAAAGGRLHEEKLKFPSDSPVWTRFEGRMMSMRPGDIAGPYRVEDGWFVFQVMEKQQDTPPFAQLSPSALERLRGPAGEIQREALLAHLTDSLRTVVRPIELHAERLRRAPWPPAVAGLPGS</sequence>
<evidence type="ECO:0000313" key="4">
    <source>
        <dbReference type="Proteomes" id="UP000319771"/>
    </source>
</evidence>
<keyword evidence="1" id="KW-0413">Isomerase</keyword>
<accession>A0A538TYQ7</accession>
<dbReference type="Proteomes" id="UP000319771">
    <property type="component" value="Unassembled WGS sequence"/>
</dbReference>
<dbReference type="AlphaFoldDB" id="A0A538TYQ7"/>
<evidence type="ECO:0000256" key="1">
    <source>
        <dbReference type="PROSITE-ProRule" id="PRU00278"/>
    </source>
</evidence>
<protein>
    <recommendedName>
        <fullName evidence="2">PpiC domain-containing protein</fullName>
    </recommendedName>
</protein>
<feature type="domain" description="PpiC" evidence="2">
    <location>
        <begin position="312"/>
        <end position="427"/>
    </location>
</feature>
<dbReference type="Pfam" id="PF13145">
    <property type="entry name" value="Rotamase_2"/>
    <property type="match status" value="2"/>
</dbReference>
<dbReference type="InterPro" id="IPR046357">
    <property type="entry name" value="PPIase_dom_sf"/>
</dbReference>
<comment type="caution">
    <text evidence="3">The sequence shown here is derived from an EMBL/GenBank/DDBJ whole genome shotgun (WGS) entry which is preliminary data.</text>
</comment>
<name>A0A538TYQ7_UNCEI</name>
<dbReference type="PANTHER" id="PTHR47245:SF2">
    <property type="entry name" value="PEPTIDYL-PROLYL CIS-TRANS ISOMERASE HP_0175-RELATED"/>
    <property type="match status" value="1"/>
</dbReference>
<dbReference type="EMBL" id="VBPB01000376">
    <property type="protein sequence ID" value="TMQ68787.1"/>
    <property type="molecule type" value="Genomic_DNA"/>
</dbReference>
<dbReference type="Gene3D" id="3.10.50.40">
    <property type="match status" value="1"/>
</dbReference>
<proteinExistence type="predicted"/>